<reference evidence="1 2" key="1">
    <citation type="submission" date="2017-08" db="EMBL/GenBank/DDBJ databases">
        <title>WGS of Clinical strains of the CDC Group NO-1 linked to zoonotic infections in humans.</title>
        <authorList>
            <person name="Bernier A.-M."/>
            <person name="Bernard K."/>
        </authorList>
    </citation>
    <scope>NUCLEOTIDE SEQUENCE [LARGE SCALE GENOMIC DNA]</scope>
    <source>
        <strain evidence="1 2">NML00-0135</strain>
    </source>
</reference>
<evidence type="ECO:0000313" key="1">
    <source>
        <dbReference type="EMBL" id="PAT38594.1"/>
    </source>
</evidence>
<dbReference type="EMBL" id="NSJB01000001">
    <property type="protein sequence ID" value="PAT38594.1"/>
    <property type="molecule type" value="Genomic_DNA"/>
</dbReference>
<dbReference type="InterPro" id="IPR022064">
    <property type="entry name" value="DUF3619"/>
</dbReference>
<dbReference type="Pfam" id="PF12279">
    <property type="entry name" value="DUF3619"/>
    <property type="match status" value="1"/>
</dbReference>
<protein>
    <recommendedName>
        <fullName evidence="3">DUF3619 family protein</fullName>
    </recommendedName>
</protein>
<evidence type="ECO:0000313" key="2">
    <source>
        <dbReference type="Proteomes" id="UP000218054"/>
    </source>
</evidence>
<proteinExistence type="predicted"/>
<dbReference type="RefSeq" id="WP_095538875.1">
    <property type="nucleotide sequence ID" value="NZ_NSJB01000001.1"/>
</dbReference>
<organism evidence="1 2">
    <name type="scientific">Vandammella animalimorsus</name>
    <dbReference type="NCBI Taxonomy" id="2029117"/>
    <lineage>
        <taxon>Bacteria</taxon>
        <taxon>Pseudomonadati</taxon>
        <taxon>Pseudomonadota</taxon>
        <taxon>Betaproteobacteria</taxon>
        <taxon>Burkholderiales</taxon>
        <taxon>Comamonadaceae</taxon>
        <taxon>Vandammella</taxon>
    </lineage>
</organism>
<dbReference type="Proteomes" id="UP000218054">
    <property type="component" value="Unassembled WGS sequence"/>
</dbReference>
<comment type="caution">
    <text evidence="1">The sequence shown here is derived from an EMBL/GenBank/DDBJ whole genome shotgun (WGS) entry which is preliminary data.</text>
</comment>
<name>A0A2A2ALJ7_9BURK</name>
<accession>A0A2A2ALJ7</accession>
<keyword evidence="2" id="KW-1185">Reference proteome</keyword>
<sequence>MNTHNQTAPRAATDLSAAQAQRLGIALGKALRQAEHAQPMGHDIGQRLRIARQQAMAAHQLALLRQQQASTVTSQPAPRRAMAWWKKTLALLPLAAAGAGVMFTQGAVSNDGGAEMAQTDTHILSHELPPSALSDPGFQQFLKNQRIAPPASAPQQGNQ</sequence>
<gene>
    <name evidence="1" type="ORF">CK625_03780</name>
</gene>
<evidence type="ECO:0008006" key="3">
    <source>
        <dbReference type="Google" id="ProtNLM"/>
    </source>
</evidence>
<dbReference type="AlphaFoldDB" id="A0A2A2ALJ7"/>